<reference evidence="1 2" key="1">
    <citation type="journal article" date="2019" name="Sci. Rep.">
        <title>Orb-weaving spider Araneus ventricosus genome elucidates the spidroin gene catalogue.</title>
        <authorList>
            <person name="Kono N."/>
            <person name="Nakamura H."/>
            <person name="Ohtoshi R."/>
            <person name="Moran D.A.P."/>
            <person name="Shinohara A."/>
            <person name="Yoshida Y."/>
            <person name="Fujiwara M."/>
            <person name="Mori M."/>
            <person name="Tomita M."/>
            <person name="Arakawa K."/>
        </authorList>
    </citation>
    <scope>NUCLEOTIDE SEQUENCE [LARGE SCALE GENOMIC DNA]</scope>
</reference>
<dbReference type="AlphaFoldDB" id="A0A4Y2KH06"/>
<evidence type="ECO:0008006" key="3">
    <source>
        <dbReference type="Google" id="ProtNLM"/>
    </source>
</evidence>
<keyword evidence="2" id="KW-1185">Reference proteome</keyword>
<evidence type="ECO:0000313" key="2">
    <source>
        <dbReference type="Proteomes" id="UP000499080"/>
    </source>
</evidence>
<dbReference type="InterPro" id="IPR036397">
    <property type="entry name" value="RNaseH_sf"/>
</dbReference>
<proteinExistence type="predicted"/>
<dbReference type="GO" id="GO:0003676">
    <property type="term" value="F:nucleic acid binding"/>
    <property type="evidence" value="ECO:0007669"/>
    <property type="project" value="InterPro"/>
</dbReference>
<dbReference type="PANTHER" id="PTHR47326:SF1">
    <property type="entry name" value="HTH PSQ-TYPE DOMAIN-CONTAINING PROTEIN"/>
    <property type="match status" value="1"/>
</dbReference>
<dbReference type="EMBL" id="BGPR01004663">
    <property type="protein sequence ID" value="GBN01954.1"/>
    <property type="molecule type" value="Genomic_DNA"/>
</dbReference>
<dbReference type="Proteomes" id="UP000499080">
    <property type="component" value="Unassembled WGS sequence"/>
</dbReference>
<gene>
    <name evidence="1" type="ORF">AVEN_159623_1</name>
</gene>
<comment type="caution">
    <text evidence="1">The sequence shown here is derived from an EMBL/GenBank/DDBJ whole genome shotgun (WGS) entry which is preliminary data.</text>
</comment>
<protein>
    <recommendedName>
        <fullName evidence="3">Transposable element Tc3 transposase</fullName>
    </recommendedName>
</protein>
<dbReference type="Gene3D" id="3.30.420.10">
    <property type="entry name" value="Ribonuclease H-like superfamily/Ribonuclease H"/>
    <property type="match status" value="1"/>
</dbReference>
<sequence length="166" mass="18966">MRLFPDESTFTPERISNTHNLHVWASSNPHGTRPREYQKCFSVNAWAGIVDDNLIDPYILPFRLDSRTCLTFLQQVLPELLQPVAANIQAHMWFQFQHDGAPSHFSLDVRSALGAKFPRRLVGVGPHIDRILTRSLLSGHFPVGPFAKSRLRKPLRLRRGRSCQDS</sequence>
<name>A0A4Y2KH06_ARAVE</name>
<accession>A0A4Y2KH06</accession>
<evidence type="ECO:0000313" key="1">
    <source>
        <dbReference type="EMBL" id="GBN01954.1"/>
    </source>
</evidence>
<dbReference type="PANTHER" id="PTHR47326">
    <property type="entry name" value="TRANSPOSABLE ELEMENT TC3 TRANSPOSASE-LIKE PROTEIN"/>
    <property type="match status" value="1"/>
</dbReference>
<organism evidence="1 2">
    <name type="scientific">Araneus ventricosus</name>
    <name type="common">Orbweaver spider</name>
    <name type="synonym">Epeira ventricosa</name>
    <dbReference type="NCBI Taxonomy" id="182803"/>
    <lineage>
        <taxon>Eukaryota</taxon>
        <taxon>Metazoa</taxon>
        <taxon>Ecdysozoa</taxon>
        <taxon>Arthropoda</taxon>
        <taxon>Chelicerata</taxon>
        <taxon>Arachnida</taxon>
        <taxon>Araneae</taxon>
        <taxon>Araneomorphae</taxon>
        <taxon>Entelegynae</taxon>
        <taxon>Araneoidea</taxon>
        <taxon>Araneidae</taxon>
        <taxon>Araneus</taxon>
    </lineage>
</organism>
<dbReference type="OrthoDB" id="9986793at2759"/>